<feature type="transmembrane region" description="Helical" evidence="8">
    <location>
        <begin position="143"/>
        <end position="162"/>
    </location>
</feature>
<dbReference type="PRINTS" id="PR00171">
    <property type="entry name" value="SUGRTRNSPORT"/>
</dbReference>
<keyword evidence="4 8" id="KW-0812">Transmembrane</keyword>
<feature type="transmembrane region" description="Helical" evidence="8">
    <location>
        <begin position="438"/>
        <end position="459"/>
    </location>
</feature>
<dbReference type="AlphaFoldDB" id="A0AA35QFA2"/>
<keyword evidence="5 8" id="KW-1133">Transmembrane helix</keyword>
<dbReference type="Pfam" id="PF00083">
    <property type="entry name" value="Sugar_tr"/>
    <property type="match status" value="1"/>
</dbReference>
<evidence type="ECO:0000256" key="4">
    <source>
        <dbReference type="ARBA" id="ARBA00022692"/>
    </source>
</evidence>
<dbReference type="SUPFAM" id="SSF103473">
    <property type="entry name" value="MFS general substrate transporter"/>
    <property type="match status" value="1"/>
</dbReference>
<evidence type="ECO:0000313" key="10">
    <source>
        <dbReference type="EMBL" id="CAI6101011.1"/>
    </source>
</evidence>
<keyword evidence="3 7" id="KW-0813">Transport</keyword>
<accession>A0AA35QFA2</accession>
<name>A0AA35QFA2_9HYPO</name>
<dbReference type="InterPro" id="IPR005829">
    <property type="entry name" value="Sugar_transporter_CS"/>
</dbReference>
<protein>
    <recommendedName>
        <fullName evidence="9">Major facilitator superfamily (MFS) profile domain-containing protein</fullName>
    </recommendedName>
</protein>
<evidence type="ECO:0000256" key="1">
    <source>
        <dbReference type="ARBA" id="ARBA00004141"/>
    </source>
</evidence>
<dbReference type="PROSITE" id="PS00216">
    <property type="entry name" value="SUGAR_TRANSPORT_1"/>
    <property type="match status" value="1"/>
</dbReference>
<proteinExistence type="inferred from homology"/>
<keyword evidence="6 8" id="KW-0472">Membrane</keyword>
<dbReference type="InterPro" id="IPR050360">
    <property type="entry name" value="MFS_Sugar_Transporters"/>
</dbReference>
<feature type="transmembrane region" description="Helical" evidence="8">
    <location>
        <begin position="374"/>
        <end position="398"/>
    </location>
</feature>
<feature type="transmembrane region" description="Helical" evidence="8">
    <location>
        <begin position="339"/>
        <end position="362"/>
    </location>
</feature>
<sequence>MAKSTKKPYFGFTGGWLTFWLTVACATDMMLFGYDQGVFSGVVVTQDFLVTHDLVGPSKTNTLATVTAIYDIGCFIGAIVAFTVGERLGRKKAVLAGTAIMAVGTVIKASSYSLPQMIAGRIILGLMPSRQTETAQAKWRGKLVILEMAMNIAGFCLVNWLNYGLSFVDSSVSWRFPLAFQFVFIFILFVTVPWLPESPRWSSSWLIAHDRADEATEIIGCIEAKEVSDAYVKAQVHEIQFSVNYEREHSMKWKDIFLRRNKGNGDTKTLRRLLLGANTQLMQQFGGINIMSYYFPTVLIQSVGVTERMARLLSAVNAVTYLIFSCIAVTLVERWGRRGLMLLSTLGQFLSFLIITILLSLAESQTNGEPYASASIAFFFIFFISFGLGMLGVPWLYPTEINSLPMRTKGAAFATGTNWITNFIIVEITPIGVQNLSWKFWIVWTVTNALFLPIIYFLYPETSYRRLEDMDAYYRENPPLIVSGDKDATMAQRPLKYAQREEEEVLREETGKGGLVVEKDRAQEA</sequence>
<feature type="transmembrane region" description="Helical" evidence="8">
    <location>
        <begin position="410"/>
        <end position="432"/>
    </location>
</feature>
<feature type="transmembrane region" description="Helical" evidence="8">
    <location>
        <begin position="312"/>
        <end position="332"/>
    </location>
</feature>
<gene>
    <name evidence="10" type="ORF">CCHLO57077_00016726</name>
</gene>
<evidence type="ECO:0000256" key="3">
    <source>
        <dbReference type="ARBA" id="ARBA00022448"/>
    </source>
</evidence>
<comment type="caution">
    <text evidence="10">The sequence shown here is derived from an EMBL/GenBank/DDBJ whole genome shotgun (WGS) entry which is preliminary data.</text>
</comment>
<evidence type="ECO:0000256" key="7">
    <source>
        <dbReference type="RuleBase" id="RU003346"/>
    </source>
</evidence>
<dbReference type="GO" id="GO:0005351">
    <property type="term" value="F:carbohydrate:proton symporter activity"/>
    <property type="evidence" value="ECO:0007669"/>
    <property type="project" value="TreeGrafter"/>
</dbReference>
<dbReference type="PROSITE" id="PS50850">
    <property type="entry name" value="MFS"/>
    <property type="match status" value="1"/>
</dbReference>
<keyword evidence="11" id="KW-1185">Reference proteome</keyword>
<dbReference type="GO" id="GO:0016020">
    <property type="term" value="C:membrane"/>
    <property type="evidence" value="ECO:0007669"/>
    <property type="project" value="UniProtKB-SubCell"/>
</dbReference>
<dbReference type="PANTHER" id="PTHR48022">
    <property type="entry name" value="PLASTIDIC GLUCOSE TRANSPORTER 4"/>
    <property type="match status" value="1"/>
</dbReference>
<comment type="similarity">
    <text evidence="2 7">Belongs to the major facilitator superfamily. Sugar transporter (TC 2.A.1.1) family.</text>
</comment>
<organism evidence="10 11">
    <name type="scientific">Clonostachys chloroleuca</name>
    <dbReference type="NCBI Taxonomy" id="1926264"/>
    <lineage>
        <taxon>Eukaryota</taxon>
        <taxon>Fungi</taxon>
        <taxon>Dikarya</taxon>
        <taxon>Ascomycota</taxon>
        <taxon>Pezizomycotina</taxon>
        <taxon>Sordariomycetes</taxon>
        <taxon>Hypocreomycetidae</taxon>
        <taxon>Hypocreales</taxon>
        <taxon>Bionectriaceae</taxon>
        <taxon>Clonostachys</taxon>
    </lineage>
</organism>
<feature type="transmembrane region" description="Helical" evidence="8">
    <location>
        <begin position="174"/>
        <end position="195"/>
    </location>
</feature>
<dbReference type="InterPro" id="IPR003663">
    <property type="entry name" value="Sugar/inositol_transpt"/>
</dbReference>
<evidence type="ECO:0000256" key="5">
    <source>
        <dbReference type="ARBA" id="ARBA00022989"/>
    </source>
</evidence>
<dbReference type="InterPro" id="IPR020846">
    <property type="entry name" value="MFS_dom"/>
</dbReference>
<evidence type="ECO:0000259" key="9">
    <source>
        <dbReference type="PROSITE" id="PS50850"/>
    </source>
</evidence>
<feature type="transmembrane region" description="Helical" evidence="8">
    <location>
        <begin position="281"/>
        <end position="300"/>
    </location>
</feature>
<dbReference type="InterPro" id="IPR036259">
    <property type="entry name" value="MFS_trans_sf"/>
</dbReference>
<evidence type="ECO:0000256" key="6">
    <source>
        <dbReference type="ARBA" id="ARBA00023136"/>
    </source>
</evidence>
<evidence type="ECO:0000256" key="2">
    <source>
        <dbReference type="ARBA" id="ARBA00010992"/>
    </source>
</evidence>
<dbReference type="PANTHER" id="PTHR48022:SF26">
    <property type="entry name" value="MAJOR FACILITATOR SUPERFAMILY (MFS) PROFILE DOMAIN-CONTAINING PROTEIN-RELATED"/>
    <property type="match status" value="1"/>
</dbReference>
<reference evidence="10" key="1">
    <citation type="submission" date="2023-01" db="EMBL/GenBank/DDBJ databases">
        <authorList>
            <person name="Piombo E."/>
        </authorList>
    </citation>
    <scope>NUCLEOTIDE SEQUENCE</scope>
</reference>
<feature type="domain" description="Major facilitator superfamily (MFS) profile" evidence="9">
    <location>
        <begin position="21"/>
        <end position="463"/>
    </location>
</feature>
<evidence type="ECO:0000313" key="11">
    <source>
        <dbReference type="Proteomes" id="UP001160390"/>
    </source>
</evidence>
<comment type="subcellular location">
    <subcellularLocation>
        <location evidence="1">Membrane</location>
        <topology evidence="1">Multi-pass membrane protein</topology>
    </subcellularLocation>
</comment>
<evidence type="ECO:0000256" key="8">
    <source>
        <dbReference type="SAM" id="Phobius"/>
    </source>
</evidence>
<dbReference type="InterPro" id="IPR005828">
    <property type="entry name" value="MFS_sugar_transport-like"/>
</dbReference>
<dbReference type="PROSITE" id="PS51257">
    <property type="entry name" value="PROKAR_LIPOPROTEIN"/>
    <property type="match status" value="1"/>
</dbReference>
<feature type="transmembrane region" description="Helical" evidence="8">
    <location>
        <begin position="63"/>
        <end position="84"/>
    </location>
</feature>
<dbReference type="Proteomes" id="UP001160390">
    <property type="component" value="Unassembled WGS sequence"/>
</dbReference>
<dbReference type="EMBL" id="CABFNP030001359">
    <property type="protein sequence ID" value="CAI6101011.1"/>
    <property type="molecule type" value="Genomic_DNA"/>
</dbReference>
<dbReference type="NCBIfam" id="TIGR00879">
    <property type="entry name" value="SP"/>
    <property type="match status" value="1"/>
</dbReference>
<dbReference type="Gene3D" id="1.20.1250.20">
    <property type="entry name" value="MFS general substrate transporter like domains"/>
    <property type="match status" value="1"/>
</dbReference>